<evidence type="ECO:0000256" key="7">
    <source>
        <dbReference type="ARBA" id="ARBA00022723"/>
    </source>
</evidence>
<evidence type="ECO:0000256" key="3">
    <source>
        <dbReference type="ARBA" id="ARBA00022475"/>
    </source>
</evidence>
<dbReference type="Pfam" id="PF00556">
    <property type="entry name" value="LHC"/>
    <property type="match status" value="1"/>
</dbReference>
<evidence type="ECO:0000256" key="2">
    <source>
        <dbReference type="ARBA" id="ARBA00004249"/>
    </source>
</evidence>
<evidence type="ECO:0000256" key="12">
    <source>
        <dbReference type="ARBA" id="ARBA00023136"/>
    </source>
</evidence>
<evidence type="ECO:0000259" key="15">
    <source>
        <dbReference type="Pfam" id="PF00556"/>
    </source>
</evidence>
<proteinExistence type="predicted"/>
<dbReference type="AlphaFoldDB" id="A0A2S6N399"/>
<name>A0A2S6N399_RHOGL</name>
<keyword evidence="4" id="KW-0148">Chlorophyll</keyword>
<reference evidence="16 17" key="1">
    <citation type="journal article" date="2018" name="Arch. Microbiol.">
        <title>New insights into the metabolic potential of the phototrophic purple bacterium Rhodopila globiformis DSM 161(T) from its draft genome sequence and evidence for a vanadium-dependent nitrogenase.</title>
        <authorList>
            <person name="Imhoff J.F."/>
            <person name="Rahn T."/>
            <person name="Kunzel S."/>
            <person name="Neulinger S.C."/>
        </authorList>
    </citation>
    <scope>NUCLEOTIDE SEQUENCE [LARGE SCALE GENOMIC DNA]</scope>
    <source>
        <strain evidence="16 17">DSM 161</strain>
    </source>
</reference>
<dbReference type="PRINTS" id="PR00673">
    <property type="entry name" value="LIGHTHARVSTA"/>
</dbReference>
<dbReference type="GO" id="GO:0042314">
    <property type="term" value="F:bacteriochlorophyll binding"/>
    <property type="evidence" value="ECO:0007669"/>
    <property type="project" value="UniProtKB-KW"/>
</dbReference>
<dbReference type="EMBL" id="NHRY01000234">
    <property type="protein sequence ID" value="PPQ29072.1"/>
    <property type="molecule type" value="Genomic_DNA"/>
</dbReference>
<keyword evidence="5" id="KW-0042">Antenna complex</keyword>
<sequence>MAYDPANDYKFWLVVNPAKWLVPIFLALLAVAVVVHIEVLNSAKYNWISGPAKVAVK</sequence>
<keyword evidence="13" id="KW-0437">Light-harvesting polypeptide</keyword>
<evidence type="ECO:0000256" key="11">
    <source>
        <dbReference type="ARBA" id="ARBA00022991"/>
    </source>
</evidence>
<keyword evidence="7" id="KW-0479">Metal-binding</keyword>
<keyword evidence="8" id="KW-0460">Magnesium</keyword>
<protein>
    <recommendedName>
        <fullName evidence="15">Antenna complex alpha/beta subunit domain-containing protein</fullName>
    </recommendedName>
</protein>
<dbReference type="SUPFAM" id="SSF56918">
    <property type="entry name" value="Light-harvesting complex subunits"/>
    <property type="match status" value="1"/>
</dbReference>
<evidence type="ECO:0000256" key="1">
    <source>
        <dbReference type="ARBA" id="ARBA00002455"/>
    </source>
</evidence>
<dbReference type="InterPro" id="IPR035889">
    <property type="entry name" value="Light-harvesting_complex"/>
</dbReference>
<organism evidence="16 17">
    <name type="scientific">Rhodopila globiformis</name>
    <name type="common">Rhodopseudomonas globiformis</name>
    <dbReference type="NCBI Taxonomy" id="1071"/>
    <lineage>
        <taxon>Bacteria</taxon>
        <taxon>Pseudomonadati</taxon>
        <taxon>Pseudomonadota</taxon>
        <taxon>Alphaproteobacteria</taxon>
        <taxon>Acetobacterales</taxon>
        <taxon>Acetobacteraceae</taxon>
        <taxon>Rhodopila</taxon>
    </lineage>
</organism>
<comment type="caution">
    <text evidence="16">The sequence shown here is derived from an EMBL/GenBank/DDBJ whole genome shotgun (WGS) entry which is preliminary data.</text>
</comment>
<evidence type="ECO:0000256" key="4">
    <source>
        <dbReference type="ARBA" id="ARBA00022494"/>
    </source>
</evidence>
<keyword evidence="9" id="KW-0076">Bacteriochlorophyll</keyword>
<dbReference type="Proteomes" id="UP000239724">
    <property type="component" value="Unassembled WGS sequence"/>
</dbReference>
<accession>A0A2S6N399</accession>
<evidence type="ECO:0000256" key="6">
    <source>
        <dbReference type="ARBA" id="ARBA00022692"/>
    </source>
</evidence>
<keyword evidence="17" id="KW-1185">Reference proteome</keyword>
<comment type="function">
    <text evidence="1">Antenna complexes are light-harvesting systems, which transfer the excitation energy to the reaction centers.</text>
</comment>
<keyword evidence="6 14" id="KW-0812">Transmembrane</keyword>
<dbReference type="InterPro" id="IPR000066">
    <property type="entry name" value="Antenna_a/b"/>
</dbReference>
<dbReference type="RefSeq" id="WP_104521125.1">
    <property type="nucleotide sequence ID" value="NZ_NHRY01000234.1"/>
</dbReference>
<evidence type="ECO:0000256" key="5">
    <source>
        <dbReference type="ARBA" id="ARBA00022549"/>
    </source>
</evidence>
<evidence type="ECO:0000256" key="14">
    <source>
        <dbReference type="SAM" id="Phobius"/>
    </source>
</evidence>
<keyword evidence="12 14" id="KW-0472">Membrane</keyword>
<keyword evidence="11" id="KW-0157">Chromophore</keyword>
<dbReference type="GO" id="GO:0030077">
    <property type="term" value="C:plasma membrane light-harvesting complex"/>
    <property type="evidence" value="ECO:0007669"/>
    <property type="project" value="InterPro"/>
</dbReference>
<dbReference type="NCBIfam" id="NF040861">
    <property type="entry name" value="pufA_517_ASD"/>
    <property type="match status" value="1"/>
</dbReference>
<feature type="transmembrane region" description="Helical" evidence="14">
    <location>
        <begin position="20"/>
        <end position="40"/>
    </location>
</feature>
<feature type="domain" description="Antenna complex alpha/beta subunit" evidence="15">
    <location>
        <begin position="8"/>
        <end position="48"/>
    </location>
</feature>
<evidence type="ECO:0000256" key="13">
    <source>
        <dbReference type="ARBA" id="ARBA00023243"/>
    </source>
</evidence>
<dbReference type="InterPro" id="IPR018332">
    <property type="entry name" value="Antenna_alpha"/>
</dbReference>
<comment type="subcellular location">
    <subcellularLocation>
        <location evidence="2">Cell inner membrane</location>
        <topology evidence="2">Single-pass type II membrane protein</topology>
    </subcellularLocation>
</comment>
<dbReference type="Gene3D" id="4.10.220.20">
    <property type="entry name" value="Light-harvesting complex"/>
    <property type="match status" value="1"/>
</dbReference>
<evidence type="ECO:0000313" key="17">
    <source>
        <dbReference type="Proteomes" id="UP000239724"/>
    </source>
</evidence>
<keyword evidence="3" id="KW-1003">Cell membrane</keyword>
<dbReference type="GO" id="GO:0046872">
    <property type="term" value="F:metal ion binding"/>
    <property type="evidence" value="ECO:0007669"/>
    <property type="project" value="UniProtKB-KW"/>
</dbReference>
<gene>
    <name evidence="16" type="ORF">CCS01_22840</name>
</gene>
<evidence type="ECO:0000256" key="10">
    <source>
        <dbReference type="ARBA" id="ARBA00022989"/>
    </source>
</evidence>
<evidence type="ECO:0000256" key="9">
    <source>
        <dbReference type="ARBA" id="ARBA00022956"/>
    </source>
</evidence>
<evidence type="ECO:0000313" key="16">
    <source>
        <dbReference type="EMBL" id="PPQ29072.1"/>
    </source>
</evidence>
<evidence type="ECO:0000256" key="8">
    <source>
        <dbReference type="ARBA" id="ARBA00022842"/>
    </source>
</evidence>
<keyword evidence="10 14" id="KW-1133">Transmembrane helix</keyword>
<dbReference type="GO" id="GO:0019684">
    <property type="term" value="P:photosynthesis, light reaction"/>
    <property type="evidence" value="ECO:0007669"/>
    <property type="project" value="InterPro"/>
</dbReference>
<dbReference type="GO" id="GO:0005886">
    <property type="term" value="C:plasma membrane"/>
    <property type="evidence" value="ECO:0007669"/>
    <property type="project" value="UniProtKB-SubCell"/>
</dbReference>